<evidence type="ECO:0000313" key="2">
    <source>
        <dbReference type="EMBL" id="EDS38115.1"/>
    </source>
</evidence>
<name>B0X0F4_CULQU</name>
<dbReference type="HOGENOM" id="CLU_689388_0_0_1"/>
<evidence type="ECO:0000313" key="4">
    <source>
        <dbReference type="Proteomes" id="UP000002320"/>
    </source>
</evidence>
<dbReference type="KEGG" id="cqu:CpipJ_CPIJ013038"/>
<evidence type="ECO:0000256" key="1">
    <source>
        <dbReference type="SAM" id="MobiDB-lite"/>
    </source>
</evidence>
<dbReference type="STRING" id="7176.B0X0F4"/>
<sequence length="400" mass="43771">MDSLAELSCESMSIMAAPNVVSSGNKRKQNSSTQPELATLSREERRRRRRATLKYRTAHATNGPGGIFRDEIGLTTPSIGWGSKTNRSRTWNPNKPHDALNTIPAELVKRYDIQFKAPSVSQAFRPGSEEGAAVSAGWSIDARTARNINICLIRDLGDSCRCQSFVRPLQLTAHRLAEHPTASRFACPFDFCLLILDNPDRMSLIRGYNALCKRKVPVIPPELSDCQRFGGPPSVGNIQGLAEPNRIFPLTRELVGASETVKISDVKKRCTTKLGQEDACIEDPSVQGEYSIEPGTNVRRVDGPPRRQVDDLNPTIIDEFLPVGLLQRDRPVPSLGRADVFVVGQKHGQLIDSHALAAGRWKTVPLGVAEVLILQLSLVIAGCCVGSLLLESLALDGRIV</sequence>
<dbReference type="Proteomes" id="UP000002320">
    <property type="component" value="Unassembled WGS sequence"/>
</dbReference>
<gene>
    <name evidence="3" type="primary">6045834</name>
    <name evidence="2" type="ORF">CpipJ_CPIJ013038</name>
</gene>
<dbReference type="EMBL" id="DS232235">
    <property type="protein sequence ID" value="EDS38115.1"/>
    <property type="molecule type" value="Genomic_DNA"/>
</dbReference>
<proteinExistence type="predicted"/>
<evidence type="ECO:0000313" key="3">
    <source>
        <dbReference type="EnsemblMetazoa" id="CPIJ013038-PA"/>
    </source>
</evidence>
<accession>B0X0F4</accession>
<organism>
    <name type="scientific">Culex quinquefasciatus</name>
    <name type="common">Southern house mosquito</name>
    <name type="synonym">Culex pungens</name>
    <dbReference type="NCBI Taxonomy" id="7176"/>
    <lineage>
        <taxon>Eukaryota</taxon>
        <taxon>Metazoa</taxon>
        <taxon>Ecdysozoa</taxon>
        <taxon>Arthropoda</taxon>
        <taxon>Hexapoda</taxon>
        <taxon>Insecta</taxon>
        <taxon>Pterygota</taxon>
        <taxon>Neoptera</taxon>
        <taxon>Endopterygota</taxon>
        <taxon>Diptera</taxon>
        <taxon>Nematocera</taxon>
        <taxon>Culicoidea</taxon>
        <taxon>Culicidae</taxon>
        <taxon>Culicinae</taxon>
        <taxon>Culicini</taxon>
        <taxon>Culex</taxon>
        <taxon>Culex</taxon>
    </lineage>
</organism>
<keyword evidence="4" id="KW-1185">Reference proteome</keyword>
<dbReference type="eggNOG" id="KOG4029">
    <property type="taxonomic scope" value="Eukaryota"/>
</dbReference>
<dbReference type="AlphaFoldDB" id="B0X0F4"/>
<reference evidence="3" key="2">
    <citation type="submission" date="2021-02" db="UniProtKB">
        <authorList>
            <consortium name="EnsemblMetazoa"/>
        </authorList>
    </citation>
    <scope>IDENTIFICATION</scope>
    <source>
        <strain evidence="3">JHB</strain>
    </source>
</reference>
<dbReference type="InParanoid" id="B0X0F4"/>
<dbReference type="EnsemblMetazoa" id="CPIJ013038-RA">
    <property type="protein sequence ID" value="CPIJ013038-PA"/>
    <property type="gene ID" value="CPIJ013038"/>
</dbReference>
<dbReference type="VEuPathDB" id="VectorBase:CPIJ013038"/>
<dbReference type="VEuPathDB" id="VectorBase:CQUJHB004733"/>
<protein>
    <submittedName>
        <fullName evidence="2 3">Uncharacterized protein</fullName>
    </submittedName>
</protein>
<feature type="region of interest" description="Disordered" evidence="1">
    <location>
        <begin position="20"/>
        <end position="46"/>
    </location>
</feature>
<feature type="compositionally biased region" description="Polar residues" evidence="1">
    <location>
        <begin position="20"/>
        <end position="35"/>
    </location>
</feature>
<reference evidence="2" key="1">
    <citation type="submission" date="2007-03" db="EMBL/GenBank/DDBJ databases">
        <title>Annotation of Culex pipiens quinquefasciatus.</title>
        <authorList>
            <consortium name="The Broad Institute Genome Sequencing Platform"/>
            <person name="Atkinson P.W."/>
            <person name="Hemingway J."/>
            <person name="Christensen B.M."/>
            <person name="Higgs S."/>
            <person name="Kodira C."/>
            <person name="Hannick L."/>
            <person name="Megy K."/>
            <person name="O'Leary S."/>
            <person name="Pearson M."/>
            <person name="Haas B.J."/>
            <person name="Mauceli E."/>
            <person name="Wortman J.R."/>
            <person name="Lee N.H."/>
            <person name="Guigo R."/>
            <person name="Stanke M."/>
            <person name="Alvarado L."/>
            <person name="Amedeo P."/>
            <person name="Antoine C.H."/>
            <person name="Arensburger P."/>
            <person name="Bidwell S.L."/>
            <person name="Crawford M."/>
            <person name="Camaro F."/>
            <person name="Devon K."/>
            <person name="Engels R."/>
            <person name="Hammond M."/>
            <person name="Howarth C."/>
            <person name="Koehrsen M."/>
            <person name="Lawson D."/>
            <person name="Montgomery P."/>
            <person name="Nene V."/>
            <person name="Nusbaum C."/>
            <person name="Puiu D."/>
            <person name="Romero-Severson J."/>
            <person name="Severson D.W."/>
            <person name="Shumway M."/>
            <person name="Sisk P."/>
            <person name="Stolte C."/>
            <person name="Zeng Q."/>
            <person name="Eisenstadt E."/>
            <person name="Fraser-Liggett C."/>
            <person name="Strausberg R."/>
            <person name="Galagan J."/>
            <person name="Birren B."/>
            <person name="Collins F.H."/>
        </authorList>
    </citation>
    <scope>NUCLEOTIDE SEQUENCE [LARGE SCALE GENOMIC DNA]</scope>
    <source>
        <strain evidence="2">JHB</strain>
    </source>
</reference>